<dbReference type="KEGG" id="smo:SELMODRAFT_103334"/>
<dbReference type="Gene3D" id="1.10.238.10">
    <property type="entry name" value="EF-hand"/>
    <property type="match status" value="1"/>
</dbReference>
<dbReference type="InParanoid" id="D8RWG6"/>
<comment type="similarity">
    <text evidence="3">Belongs to the calcineurin regulatory subunit family.</text>
</comment>
<dbReference type="InterPro" id="IPR011992">
    <property type="entry name" value="EF-hand-dom_pair"/>
</dbReference>
<dbReference type="PANTHER" id="PTHR23056">
    <property type="entry name" value="CALCINEURIN B"/>
    <property type="match status" value="1"/>
</dbReference>
<evidence type="ECO:0000256" key="2">
    <source>
        <dbReference type="ARBA" id="ARBA00022837"/>
    </source>
</evidence>
<evidence type="ECO:0000256" key="1">
    <source>
        <dbReference type="ARBA" id="ARBA00022737"/>
    </source>
</evidence>
<keyword evidence="1" id="KW-0677">Repeat</keyword>
<dbReference type="GO" id="GO:0019900">
    <property type="term" value="F:kinase binding"/>
    <property type="evidence" value="ECO:0007669"/>
    <property type="project" value="InterPro"/>
</dbReference>
<gene>
    <name evidence="5" type="ORF">SELMODRAFT_103334</name>
</gene>
<protein>
    <recommendedName>
        <fullName evidence="4">EF-hand domain-containing protein</fullName>
    </recommendedName>
</protein>
<dbReference type="GO" id="GO:0019722">
    <property type="term" value="P:calcium-mediated signaling"/>
    <property type="evidence" value="ECO:0007669"/>
    <property type="project" value="InterPro"/>
</dbReference>
<accession>D8RWG6</accession>
<evidence type="ECO:0000259" key="4">
    <source>
        <dbReference type="PROSITE" id="PS50222"/>
    </source>
</evidence>
<dbReference type="InterPro" id="IPR002048">
    <property type="entry name" value="EF_hand_dom"/>
</dbReference>
<feature type="domain" description="EF-hand" evidence="4">
    <location>
        <begin position="70"/>
        <end position="105"/>
    </location>
</feature>
<organism evidence="6">
    <name type="scientific">Selaginella moellendorffii</name>
    <name type="common">Spikemoss</name>
    <dbReference type="NCBI Taxonomy" id="88036"/>
    <lineage>
        <taxon>Eukaryota</taxon>
        <taxon>Viridiplantae</taxon>
        <taxon>Streptophyta</taxon>
        <taxon>Embryophyta</taxon>
        <taxon>Tracheophyta</taxon>
        <taxon>Lycopodiopsida</taxon>
        <taxon>Selaginellales</taxon>
        <taxon>Selaginellaceae</taxon>
        <taxon>Selaginella</taxon>
    </lineage>
</organism>
<dbReference type="SUPFAM" id="SSF47473">
    <property type="entry name" value="EF-hand"/>
    <property type="match status" value="1"/>
</dbReference>
<dbReference type="CDD" id="cd00051">
    <property type="entry name" value="EFh"/>
    <property type="match status" value="1"/>
</dbReference>
<name>D8RWG6_SELML</name>
<evidence type="ECO:0000313" key="6">
    <source>
        <dbReference type="Proteomes" id="UP000001514"/>
    </source>
</evidence>
<dbReference type="EMBL" id="GL377592">
    <property type="protein sequence ID" value="EFJ23662.1"/>
    <property type="molecule type" value="Genomic_DNA"/>
</dbReference>
<evidence type="ECO:0000256" key="3">
    <source>
        <dbReference type="ARBA" id="ARBA00023774"/>
    </source>
</evidence>
<dbReference type="STRING" id="88036.D8RWG6"/>
<dbReference type="Pfam" id="PF13499">
    <property type="entry name" value="EF-hand_7"/>
    <property type="match status" value="1"/>
</dbReference>
<dbReference type="Pfam" id="PF13202">
    <property type="entry name" value="EF-hand_5"/>
    <property type="match status" value="1"/>
</dbReference>
<dbReference type="PROSITE" id="PS00018">
    <property type="entry name" value="EF_HAND_1"/>
    <property type="match status" value="1"/>
</dbReference>
<dbReference type="InterPro" id="IPR045198">
    <property type="entry name" value="CNBL1-10"/>
</dbReference>
<reference evidence="5" key="1">
    <citation type="journal article" date="2011" name="Science">
        <title>The Selaginella genome identifies genetic changes associated with the evolution of vascular plants.</title>
        <authorList>
            <person name="Banks J.A."/>
            <person name="Nishiyama T."/>
            <person name="Hasebe M."/>
            <person name="Bowman J.L."/>
            <person name="Gribskov M."/>
            <person name="dePamphilis C."/>
            <person name="Albert V.A."/>
            <person name="Aono N."/>
            <person name="Aoyama T."/>
            <person name="Ambrose B.A."/>
            <person name="Ashton N.W."/>
            <person name="Axtell M.J."/>
            <person name="Barker E."/>
            <person name="Barker M.S."/>
            <person name="Bennetzen J.L."/>
            <person name="Bonawitz N.D."/>
            <person name="Chapple C."/>
            <person name="Cheng C."/>
            <person name="Correa L.G."/>
            <person name="Dacre M."/>
            <person name="DeBarry J."/>
            <person name="Dreyer I."/>
            <person name="Elias M."/>
            <person name="Engstrom E.M."/>
            <person name="Estelle M."/>
            <person name="Feng L."/>
            <person name="Finet C."/>
            <person name="Floyd S.K."/>
            <person name="Frommer W.B."/>
            <person name="Fujita T."/>
            <person name="Gramzow L."/>
            <person name="Gutensohn M."/>
            <person name="Harholt J."/>
            <person name="Hattori M."/>
            <person name="Heyl A."/>
            <person name="Hirai T."/>
            <person name="Hiwatashi Y."/>
            <person name="Ishikawa M."/>
            <person name="Iwata M."/>
            <person name="Karol K.G."/>
            <person name="Koehler B."/>
            <person name="Kolukisaoglu U."/>
            <person name="Kubo M."/>
            <person name="Kurata T."/>
            <person name="Lalonde S."/>
            <person name="Li K."/>
            <person name="Li Y."/>
            <person name="Litt A."/>
            <person name="Lyons E."/>
            <person name="Manning G."/>
            <person name="Maruyama T."/>
            <person name="Michael T.P."/>
            <person name="Mikami K."/>
            <person name="Miyazaki S."/>
            <person name="Morinaga S."/>
            <person name="Murata T."/>
            <person name="Mueller-Roeber B."/>
            <person name="Nelson D.R."/>
            <person name="Obara M."/>
            <person name="Oguri Y."/>
            <person name="Olmstead R.G."/>
            <person name="Onodera N."/>
            <person name="Petersen B.L."/>
            <person name="Pils B."/>
            <person name="Prigge M."/>
            <person name="Rensing S.A."/>
            <person name="Riano-Pachon D.M."/>
            <person name="Roberts A.W."/>
            <person name="Sato Y."/>
            <person name="Scheller H.V."/>
            <person name="Schulz B."/>
            <person name="Schulz C."/>
            <person name="Shakirov E.V."/>
            <person name="Shibagaki N."/>
            <person name="Shinohara N."/>
            <person name="Shippen D.E."/>
            <person name="Soerensen I."/>
            <person name="Sotooka R."/>
            <person name="Sugimoto N."/>
            <person name="Sugita M."/>
            <person name="Sumikawa N."/>
            <person name="Tanurdzic M."/>
            <person name="Theissen G."/>
            <person name="Ulvskov P."/>
            <person name="Wakazuki S."/>
            <person name="Weng J.K."/>
            <person name="Willats W.W."/>
            <person name="Wipf D."/>
            <person name="Wolf P.G."/>
            <person name="Yang L."/>
            <person name="Zimmer A.D."/>
            <person name="Zhu Q."/>
            <person name="Mitros T."/>
            <person name="Hellsten U."/>
            <person name="Loque D."/>
            <person name="Otillar R."/>
            <person name="Salamov A."/>
            <person name="Schmutz J."/>
            <person name="Shapiro H."/>
            <person name="Lindquist E."/>
            <person name="Lucas S."/>
            <person name="Rokhsar D."/>
            <person name="Grigoriev I.V."/>
        </authorList>
    </citation>
    <scope>NUCLEOTIDE SEQUENCE [LARGE SCALE GENOMIC DNA]</scope>
</reference>
<dbReference type="PROSITE" id="PS50222">
    <property type="entry name" value="EF_HAND_2"/>
    <property type="match status" value="2"/>
</dbReference>
<dbReference type="AlphaFoldDB" id="D8RWG6"/>
<dbReference type="PANTHER" id="PTHR23056:SF44">
    <property type="entry name" value="CALCINEURIN B-LIKE PROTEIN 1"/>
    <property type="match status" value="1"/>
</dbReference>
<keyword evidence="6" id="KW-1185">Reference proteome</keyword>
<dbReference type="Proteomes" id="UP000001514">
    <property type="component" value="Unassembled WGS sequence"/>
</dbReference>
<dbReference type="SMART" id="SM00054">
    <property type="entry name" value="EFh"/>
    <property type="match status" value="2"/>
</dbReference>
<feature type="domain" description="EF-hand" evidence="4">
    <location>
        <begin position="145"/>
        <end position="180"/>
    </location>
</feature>
<sequence length="216" mass="24332">MASLISKWVFSCFGGGAPPKDKLYNIDCLAKIASATPFQVCELEALHELFASLCQGEDRSFKLSKATWAQGCRMSARFFDMFDVDRDGRLNFDEFARGLAVFHPSTPRDAKIKFMFDFYDLQRKGFLVKSDIEGFLAGALPSGTNLDPIVDATFAEADTNLDGRIDRDEWRAMVAKHETILRPLTLKALQELTLAYPDFIFHVVDYNPEVNSLDHS</sequence>
<dbReference type="GO" id="GO:0005509">
    <property type="term" value="F:calcium ion binding"/>
    <property type="evidence" value="ECO:0007669"/>
    <property type="project" value="InterPro"/>
</dbReference>
<evidence type="ECO:0000313" key="5">
    <source>
        <dbReference type="EMBL" id="EFJ23662.1"/>
    </source>
</evidence>
<proteinExistence type="inferred from homology"/>
<dbReference type="eggNOG" id="KOG0034">
    <property type="taxonomic scope" value="Eukaryota"/>
</dbReference>
<dbReference type="Gramene" id="EFJ23662">
    <property type="protein sequence ID" value="EFJ23662"/>
    <property type="gene ID" value="SELMODRAFT_103334"/>
</dbReference>
<dbReference type="HOGENOM" id="CLU_061288_21_0_1"/>
<keyword evidence="2" id="KW-0106">Calcium</keyword>
<dbReference type="InterPro" id="IPR018247">
    <property type="entry name" value="EF_Hand_1_Ca_BS"/>
</dbReference>
<dbReference type="OrthoDB" id="191686at2759"/>